<evidence type="ECO:0000256" key="3">
    <source>
        <dbReference type="ARBA" id="ARBA00004555"/>
    </source>
</evidence>
<organism evidence="23 24">
    <name type="scientific">Segetibacter aerophilus</name>
    <dbReference type="NCBI Taxonomy" id="670293"/>
    <lineage>
        <taxon>Bacteria</taxon>
        <taxon>Pseudomonadati</taxon>
        <taxon>Bacteroidota</taxon>
        <taxon>Chitinophagia</taxon>
        <taxon>Chitinophagales</taxon>
        <taxon>Chitinophagaceae</taxon>
        <taxon>Segetibacter</taxon>
    </lineage>
</organism>
<dbReference type="GO" id="GO:0070573">
    <property type="term" value="F:metallodipeptidase activity"/>
    <property type="evidence" value="ECO:0007669"/>
    <property type="project" value="InterPro"/>
</dbReference>
<keyword evidence="10 21" id="KW-0732">Signal</keyword>
<keyword evidence="13" id="KW-0862">Zinc</keyword>
<dbReference type="GO" id="GO:0004180">
    <property type="term" value="F:carboxypeptidase activity"/>
    <property type="evidence" value="ECO:0007669"/>
    <property type="project" value="UniProtKB-KW"/>
</dbReference>
<dbReference type="GO" id="GO:0005764">
    <property type="term" value="C:lysosome"/>
    <property type="evidence" value="ECO:0007669"/>
    <property type="project" value="UniProtKB-SubCell"/>
</dbReference>
<evidence type="ECO:0000256" key="12">
    <source>
        <dbReference type="ARBA" id="ARBA00022824"/>
    </source>
</evidence>
<evidence type="ECO:0000259" key="22">
    <source>
        <dbReference type="Pfam" id="PF04389"/>
    </source>
</evidence>
<dbReference type="Proteomes" id="UP000321513">
    <property type="component" value="Unassembled WGS sequence"/>
</dbReference>
<keyword evidence="17" id="KW-0325">Glycoprotein</keyword>
<evidence type="ECO:0000256" key="15">
    <source>
        <dbReference type="ARBA" id="ARBA00023049"/>
    </source>
</evidence>
<feature type="domain" description="Peptidase M28" evidence="22">
    <location>
        <begin position="300"/>
        <end position="502"/>
    </location>
</feature>
<dbReference type="SUPFAM" id="SSF53187">
    <property type="entry name" value="Zn-dependent exopeptidases"/>
    <property type="match status" value="1"/>
</dbReference>
<evidence type="ECO:0000256" key="7">
    <source>
        <dbReference type="ARBA" id="ARBA00022645"/>
    </source>
</evidence>
<keyword evidence="15" id="KW-0482">Metalloprotease</keyword>
<evidence type="ECO:0000256" key="6">
    <source>
        <dbReference type="ARBA" id="ARBA00022525"/>
    </source>
</evidence>
<evidence type="ECO:0000256" key="10">
    <source>
        <dbReference type="ARBA" id="ARBA00022729"/>
    </source>
</evidence>
<dbReference type="InterPro" id="IPR007484">
    <property type="entry name" value="Peptidase_M28"/>
</dbReference>
<keyword evidence="12" id="KW-0256">Endoplasmic reticulum</keyword>
<comment type="subcellular location">
    <subcellularLocation>
        <location evidence="1">Endoplasmic reticulum</location>
    </subcellularLocation>
    <subcellularLocation>
        <location evidence="3">Golgi apparatus</location>
    </subcellularLocation>
    <subcellularLocation>
        <location evidence="2">Lysosome</location>
    </subcellularLocation>
    <subcellularLocation>
        <location evidence="4">Secreted</location>
    </subcellularLocation>
</comment>
<gene>
    <name evidence="23" type="ORF">SAE01_09970</name>
</gene>
<evidence type="ECO:0000313" key="24">
    <source>
        <dbReference type="Proteomes" id="UP000321513"/>
    </source>
</evidence>
<dbReference type="OrthoDB" id="9769665at2"/>
<keyword evidence="24" id="KW-1185">Reference proteome</keyword>
<dbReference type="RefSeq" id="WP_147202556.1">
    <property type="nucleotide sequence ID" value="NZ_BJYT01000002.1"/>
</dbReference>
<evidence type="ECO:0000256" key="21">
    <source>
        <dbReference type="SAM" id="SignalP"/>
    </source>
</evidence>
<keyword evidence="18" id="KW-0458">Lysosome</keyword>
<evidence type="ECO:0000256" key="8">
    <source>
        <dbReference type="ARBA" id="ARBA00022670"/>
    </source>
</evidence>
<dbReference type="InterPro" id="IPR039866">
    <property type="entry name" value="CPQ"/>
</dbReference>
<comment type="subunit">
    <text evidence="19">Homodimer. The monomeric form is inactive while the homodimer is active.</text>
</comment>
<protein>
    <recommendedName>
        <fullName evidence="5">Carboxypeptidase Q</fullName>
    </recommendedName>
    <alternativeName>
        <fullName evidence="20">Plasma glutamate carboxypeptidase</fullName>
    </alternativeName>
</protein>
<reference evidence="23 24" key="1">
    <citation type="submission" date="2019-07" db="EMBL/GenBank/DDBJ databases">
        <title>Whole genome shotgun sequence of Segetibacter aerophilus NBRC 106135.</title>
        <authorList>
            <person name="Hosoyama A."/>
            <person name="Uohara A."/>
            <person name="Ohji S."/>
            <person name="Ichikawa N."/>
        </authorList>
    </citation>
    <scope>NUCLEOTIDE SEQUENCE [LARGE SCALE GENOMIC DNA]</scope>
    <source>
        <strain evidence="23 24">NBRC 106135</strain>
    </source>
</reference>
<keyword evidence="14" id="KW-0333">Golgi apparatus</keyword>
<evidence type="ECO:0000256" key="2">
    <source>
        <dbReference type="ARBA" id="ARBA00004371"/>
    </source>
</evidence>
<accession>A0A512B960</accession>
<evidence type="ECO:0000256" key="1">
    <source>
        <dbReference type="ARBA" id="ARBA00004240"/>
    </source>
</evidence>
<dbReference type="CDD" id="cd08015">
    <property type="entry name" value="M28_like"/>
    <property type="match status" value="1"/>
</dbReference>
<evidence type="ECO:0000256" key="11">
    <source>
        <dbReference type="ARBA" id="ARBA00022801"/>
    </source>
</evidence>
<sequence>MKRFTPLCFVLALSAPLFLSAQDEKIDLNAIQKIRQEEAQRSKVMDIAFHLTDVNGPRLTVSPGFTKAANYAIQQLKSWGLTDATLDPWGEFGKGWELQRSYVAMSAPYYKSVIALPKAWCSGTNGLQNAEVIVVSAKDSASLDVYRGKLAGKIIIMDRSEDYKQSFSADATRYDADALQKMAEAKPGRPGPPDSAAMRARREQFAQLRIQATLPNIIKTIAKAEGAVAILSTNSRSHDGTVFVQGGGGFKASDPENFLDLAMAYEDYMSMLRLAKSGTPVKMEVDVKTKFTTNDTKGYNVIAEIKGSDKNLKDEVVMLGGHLDSWHGGTGATDNASGCAIMMEAVRLIQATGVKPKRTIRIALWSGEEEGLFGSRGYVKKTFGDPATMQLLPAHTKFSSYFNVDNGTGKIRGVYLQGNENVKNIFASWLQPFKDSGASTITVNNTGGTDHLSFDAVGLPGFQFIQDPIEYNTRTHHSNMDTYDHLIENDLKNSAAIVAAFVYNAAMRDEKLPRKELPKVGGNQRGF</sequence>
<evidence type="ECO:0000256" key="19">
    <source>
        <dbReference type="ARBA" id="ARBA00025833"/>
    </source>
</evidence>
<evidence type="ECO:0000256" key="18">
    <source>
        <dbReference type="ARBA" id="ARBA00023228"/>
    </source>
</evidence>
<evidence type="ECO:0000256" key="17">
    <source>
        <dbReference type="ARBA" id="ARBA00023180"/>
    </source>
</evidence>
<feature type="chain" id="PRO_5022209702" description="Carboxypeptidase Q" evidence="21">
    <location>
        <begin position="22"/>
        <end position="527"/>
    </location>
</feature>
<dbReference type="AlphaFoldDB" id="A0A512B960"/>
<dbReference type="Pfam" id="PF04389">
    <property type="entry name" value="Peptidase_M28"/>
    <property type="match status" value="1"/>
</dbReference>
<evidence type="ECO:0000256" key="20">
    <source>
        <dbReference type="ARBA" id="ARBA00033328"/>
    </source>
</evidence>
<keyword evidence="9" id="KW-0479">Metal-binding</keyword>
<keyword evidence="8" id="KW-0645">Protease</keyword>
<evidence type="ECO:0000256" key="5">
    <source>
        <dbReference type="ARBA" id="ARBA00014116"/>
    </source>
</evidence>
<dbReference type="GO" id="GO:0006508">
    <property type="term" value="P:proteolysis"/>
    <property type="evidence" value="ECO:0007669"/>
    <property type="project" value="UniProtKB-KW"/>
</dbReference>
<evidence type="ECO:0000256" key="4">
    <source>
        <dbReference type="ARBA" id="ARBA00004613"/>
    </source>
</evidence>
<comment type="caution">
    <text evidence="23">The sequence shown here is derived from an EMBL/GenBank/DDBJ whole genome shotgun (WGS) entry which is preliminary data.</text>
</comment>
<dbReference type="PANTHER" id="PTHR12053:SF3">
    <property type="entry name" value="CARBOXYPEPTIDASE Q"/>
    <property type="match status" value="1"/>
</dbReference>
<evidence type="ECO:0000256" key="13">
    <source>
        <dbReference type="ARBA" id="ARBA00022833"/>
    </source>
</evidence>
<evidence type="ECO:0000256" key="14">
    <source>
        <dbReference type="ARBA" id="ARBA00023034"/>
    </source>
</evidence>
<keyword evidence="16" id="KW-0865">Zymogen</keyword>
<name>A0A512B960_9BACT</name>
<keyword evidence="6" id="KW-0964">Secreted</keyword>
<keyword evidence="11" id="KW-0378">Hydrolase</keyword>
<evidence type="ECO:0000256" key="9">
    <source>
        <dbReference type="ARBA" id="ARBA00022723"/>
    </source>
</evidence>
<dbReference type="PANTHER" id="PTHR12053">
    <property type="entry name" value="PROTEASE FAMILY M28 PLASMA GLUTAMATE CARBOXYPEPTIDASE-RELATED"/>
    <property type="match status" value="1"/>
</dbReference>
<feature type="signal peptide" evidence="21">
    <location>
        <begin position="1"/>
        <end position="21"/>
    </location>
</feature>
<evidence type="ECO:0000313" key="23">
    <source>
        <dbReference type="EMBL" id="GEO08501.1"/>
    </source>
</evidence>
<evidence type="ECO:0000256" key="16">
    <source>
        <dbReference type="ARBA" id="ARBA00023145"/>
    </source>
</evidence>
<proteinExistence type="predicted"/>
<dbReference type="GO" id="GO:0046872">
    <property type="term" value="F:metal ion binding"/>
    <property type="evidence" value="ECO:0007669"/>
    <property type="project" value="UniProtKB-KW"/>
</dbReference>
<dbReference type="GO" id="GO:0005576">
    <property type="term" value="C:extracellular region"/>
    <property type="evidence" value="ECO:0007669"/>
    <property type="project" value="UniProtKB-SubCell"/>
</dbReference>
<keyword evidence="7" id="KW-0121">Carboxypeptidase</keyword>
<dbReference type="EMBL" id="BJYT01000002">
    <property type="protein sequence ID" value="GEO08501.1"/>
    <property type="molecule type" value="Genomic_DNA"/>
</dbReference>
<dbReference type="Gene3D" id="3.40.630.10">
    <property type="entry name" value="Zn peptidases"/>
    <property type="match status" value="2"/>
</dbReference>